<feature type="signal peptide" evidence="1">
    <location>
        <begin position="1"/>
        <end position="21"/>
    </location>
</feature>
<protein>
    <submittedName>
        <fullName evidence="2">DUF302 domain-containing protein</fullName>
    </submittedName>
</protein>
<sequence length="155" mass="17218">MKRFQAFIVSLLLLCAATQTAAEDYAVYESESSFSDVMDGLKLAIEQRGMFINNVMHMNEMLERTGADLGLGDSLFGQADSVEFCSAVLSRKMISEDPRRIVNCPFIIAVYTLPDESETTYVAHRKIPAAETEQSAAMREVAAMFEQIAEDAVSW</sequence>
<keyword evidence="3" id="KW-1185">Reference proteome</keyword>
<feature type="chain" id="PRO_5040940591" evidence="1">
    <location>
        <begin position="22"/>
        <end position="155"/>
    </location>
</feature>
<reference evidence="2 3" key="1">
    <citation type="journal article" date="2020" name="Microorganisms">
        <title>Osmotic Adaptation and Compatible Solute Biosynthesis of Phototrophic Bacteria as Revealed from Genome Analyses.</title>
        <authorList>
            <person name="Imhoff J.F."/>
            <person name="Rahn T."/>
            <person name="Kunzel S."/>
            <person name="Keller A."/>
            <person name="Neulinger S.C."/>
        </authorList>
    </citation>
    <scope>NUCLEOTIDE SEQUENCE [LARGE SCALE GENOMIC DNA]</scope>
    <source>
        <strain evidence="2 3">DSM 25653</strain>
    </source>
</reference>
<evidence type="ECO:0000256" key="1">
    <source>
        <dbReference type="SAM" id="SignalP"/>
    </source>
</evidence>
<proteinExistence type="predicted"/>
<evidence type="ECO:0000313" key="2">
    <source>
        <dbReference type="EMBL" id="MBK1618231.1"/>
    </source>
</evidence>
<evidence type="ECO:0000313" key="3">
    <source>
        <dbReference type="Proteomes" id="UP001138768"/>
    </source>
</evidence>
<dbReference type="EMBL" id="NRRY01000008">
    <property type="protein sequence ID" value="MBK1618231.1"/>
    <property type="molecule type" value="Genomic_DNA"/>
</dbReference>
<keyword evidence="1" id="KW-0732">Signal</keyword>
<comment type="caution">
    <text evidence="2">The sequence shown here is derived from an EMBL/GenBank/DDBJ whole genome shotgun (WGS) entry which is preliminary data.</text>
</comment>
<accession>A0A9X0W7E4</accession>
<dbReference type="InterPro" id="IPR035923">
    <property type="entry name" value="TT1751-like_sf"/>
</dbReference>
<organism evidence="2 3">
    <name type="scientific">Lamprobacter modestohalophilus</name>
    <dbReference type="NCBI Taxonomy" id="1064514"/>
    <lineage>
        <taxon>Bacteria</taxon>
        <taxon>Pseudomonadati</taxon>
        <taxon>Pseudomonadota</taxon>
        <taxon>Gammaproteobacteria</taxon>
        <taxon>Chromatiales</taxon>
        <taxon>Chromatiaceae</taxon>
        <taxon>Lamprobacter</taxon>
    </lineage>
</organism>
<name>A0A9X0W7E4_9GAMM</name>
<dbReference type="Proteomes" id="UP001138768">
    <property type="component" value="Unassembled WGS sequence"/>
</dbReference>
<gene>
    <name evidence="2" type="ORF">CKO42_07200</name>
</gene>
<dbReference type="Gene3D" id="3.30.310.70">
    <property type="entry name" value="TT1751-like domain"/>
    <property type="match status" value="1"/>
</dbReference>
<dbReference type="SUPFAM" id="SSF103247">
    <property type="entry name" value="TT1751-like"/>
    <property type="match status" value="1"/>
</dbReference>
<dbReference type="RefSeq" id="WP_200241159.1">
    <property type="nucleotide sequence ID" value="NZ_JAXUFI010000030.1"/>
</dbReference>
<dbReference type="AlphaFoldDB" id="A0A9X0W7E4"/>